<evidence type="ECO:0000313" key="2">
    <source>
        <dbReference type="EMBL" id="ELZ97021.1"/>
    </source>
</evidence>
<dbReference type="PATRIC" id="fig|662479.7.peg.942"/>
<dbReference type="EMBL" id="AOLN01000006">
    <property type="protein sequence ID" value="ELZ97021.1"/>
    <property type="molecule type" value="Genomic_DNA"/>
</dbReference>
<dbReference type="Proteomes" id="UP000011550">
    <property type="component" value="Unassembled WGS sequence"/>
</dbReference>
<keyword evidence="1" id="KW-1133">Transmembrane helix</keyword>
<proteinExistence type="predicted"/>
<feature type="transmembrane region" description="Helical" evidence="1">
    <location>
        <begin position="50"/>
        <end position="70"/>
    </location>
</feature>
<keyword evidence="1" id="KW-0472">Membrane</keyword>
<gene>
    <name evidence="2" type="ORF">C440_04568</name>
</gene>
<feature type="transmembrane region" description="Helical" evidence="1">
    <location>
        <begin position="17"/>
        <end position="38"/>
    </location>
</feature>
<sequence length="76" mass="8371">MSLAHRVWWGLPVSARLAVFAGTTFGALSLVCLGWVSYQFRLSTPAERSLLVVPLLASGMYFVALTLYLARTVPNR</sequence>
<comment type="caution">
    <text evidence="2">The sequence shown here is derived from an EMBL/GenBank/DDBJ whole genome shotgun (WGS) entry which is preliminary data.</text>
</comment>
<keyword evidence="1" id="KW-0812">Transmembrane</keyword>
<organism evidence="2 3">
    <name type="scientific">Haloferax mucosum ATCC BAA-1512</name>
    <dbReference type="NCBI Taxonomy" id="662479"/>
    <lineage>
        <taxon>Archaea</taxon>
        <taxon>Methanobacteriati</taxon>
        <taxon>Methanobacteriota</taxon>
        <taxon>Stenosarchaea group</taxon>
        <taxon>Halobacteria</taxon>
        <taxon>Halobacteriales</taxon>
        <taxon>Haloferacaceae</taxon>
        <taxon>Haloferax</taxon>
    </lineage>
</organism>
<dbReference type="RefSeq" id="WP_008318671.1">
    <property type="nucleotide sequence ID" value="NZ_AOLN01000006.1"/>
</dbReference>
<name>M0IJR7_9EURY</name>
<evidence type="ECO:0000313" key="3">
    <source>
        <dbReference type="Proteomes" id="UP000011550"/>
    </source>
</evidence>
<evidence type="ECO:0000256" key="1">
    <source>
        <dbReference type="SAM" id="Phobius"/>
    </source>
</evidence>
<keyword evidence="3" id="KW-1185">Reference proteome</keyword>
<dbReference type="AlphaFoldDB" id="M0IJR7"/>
<accession>M0IJR7</accession>
<reference evidence="2 3" key="1">
    <citation type="journal article" date="2014" name="PLoS Genet.">
        <title>Phylogenetically driven sequencing of extremely halophilic archaea reveals strategies for static and dynamic osmo-response.</title>
        <authorList>
            <person name="Becker E.A."/>
            <person name="Seitzer P.M."/>
            <person name="Tritt A."/>
            <person name="Larsen D."/>
            <person name="Krusor M."/>
            <person name="Yao A.I."/>
            <person name="Wu D."/>
            <person name="Madern D."/>
            <person name="Eisen J.A."/>
            <person name="Darling A.E."/>
            <person name="Facciotti M.T."/>
        </authorList>
    </citation>
    <scope>NUCLEOTIDE SEQUENCE [LARGE SCALE GENOMIC DNA]</scope>
    <source>
        <strain evidence="2 3">ATCC BAA-1512</strain>
    </source>
</reference>
<protein>
    <submittedName>
        <fullName evidence="2">Uncharacterized protein</fullName>
    </submittedName>
</protein>